<evidence type="ECO:0000313" key="2">
    <source>
        <dbReference type="EMBL" id="GJE87679.1"/>
    </source>
</evidence>
<sequence>MAPWLVWRAVSSTARLSTVTQILIFLPLTLSTLSTDAFLLLSLLLFVHSLIHGSLTLLWGSPALSVLQVPVHSFLLLVCFNAFAQTVHPWLLAAASWWGWALRWSSPGFIVLEGMSSLLVVQKLGQVGKELVEEGERYQFGFLVGAAAAYVTSAWWIVTSYPSAAASPLLSTLLGVAITAFIFLTAIGFALRRTNVIESSGLALVLAYNFWLCGFELSPYWNPAASYAPLLSNILPHMQTLLNFITYTLPKPVLVALLYRLIVLHFASRILPTIGADAWDEDPDSDDSWGGRPTSQLTRLLLTYRQAIFVTVYSHLLLLDHPAQVWWRWMNVFFTLILWAVELLVSNEDDSVSKTWKVE</sequence>
<feature type="transmembrane region" description="Helical" evidence="1">
    <location>
        <begin position="325"/>
        <end position="345"/>
    </location>
</feature>
<dbReference type="GO" id="GO:0032541">
    <property type="term" value="C:cortical endoplasmic reticulum"/>
    <property type="evidence" value="ECO:0007669"/>
    <property type="project" value="TreeGrafter"/>
</dbReference>
<dbReference type="EMBL" id="BPQB01000007">
    <property type="protein sequence ID" value="GJE87679.1"/>
    <property type="molecule type" value="Genomic_DNA"/>
</dbReference>
<keyword evidence="1" id="KW-0472">Membrane</keyword>
<dbReference type="PANTHER" id="PTHR31726">
    <property type="entry name" value="PROTEIN ICE2"/>
    <property type="match status" value="1"/>
</dbReference>
<reference evidence="2 3" key="1">
    <citation type="submission" date="2021-08" db="EMBL/GenBank/DDBJ databases">
        <title>Draft Genome Sequence of Phanerochaete sordida strain YK-624.</title>
        <authorList>
            <person name="Mori T."/>
            <person name="Dohra H."/>
            <person name="Suzuki T."/>
            <person name="Kawagishi H."/>
            <person name="Hirai H."/>
        </authorList>
    </citation>
    <scope>NUCLEOTIDE SEQUENCE [LARGE SCALE GENOMIC DNA]</scope>
    <source>
        <strain evidence="2 3">YK-624</strain>
    </source>
</reference>
<evidence type="ECO:0008006" key="4">
    <source>
        <dbReference type="Google" id="ProtNLM"/>
    </source>
</evidence>
<dbReference type="GO" id="GO:0048309">
    <property type="term" value="P:endoplasmic reticulum inheritance"/>
    <property type="evidence" value="ECO:0007669"/>
    <property type="project" value="TreeGrafter"/>
</dbReference>
<dbReference type="GO" id="GO:0005789">
    <property type="term" value="C:endoplasmic reticulum membrane"/>
    <property type="evidence" value="ECO:0007669"/>
    <property type="project" value="TreeGrafter"/>
</dbReference>
<dbReference type="GO" id="GO:0097038">
    <property type="term" value="C:perinuclear endoplasmic reticulum"/>
    <property type="evidence" value="ECO:0007669"/>
    <property type="project" value="TreeGrafter"/>
</dbReference>
<proteinExistence type="predicted"/>
<dbReference type="PANTHER" id="PTHR31726:SF2">
    <property type="entry name" value="PROTEIN ICE2"/>
    <property type="match status" value="1"/>
</dbReference>
<dbReference type="GO" id="GO:0000921">
    <property type="term" value="P:septin ring assembly"/>
    <property type="evidence" value="ECO:0007669"/>
    <property type="project" value="TreeGrafter"/>
</dbReference>
<keyword evidence="1" id="KW-0812">Transmembrane</keyword>
<feature type="transmembrane region" description="Helical" evidence="1">
    <location>
        <begin position="170"/>
        <end position="191"/>
    </location>
</feature>
<comment type="caution">
    <text evidence="2">The sequence shown here is derived from an EMBL/GenBank/DDBJ whole genome shotgun (WGS) entry which is preliminary data.</text>
</comment>
<dbReference type="InterPro" id="IPR013635">
    <property type="entry name" value="Ice2"/>
</dbReference>
<accession>A0A9P3G531</accession>
<gene>
    <name evidence="2" type="ORF">PsYK624_037620</name>
</gene>
<dbReference type="OrthoDB" id="5577218at2759"/>
<evidence type="ECO:0000256" key="1">
    <source>
        <dbReference type="SAM" id="Phobius"/>
    </source>
</evidence>
<feature type="transmembrane region" description="Helical" evidence="1">
    <location>
        <begin position="241"/>
        <end position="262"/>
    </location>
</feature>
<protein>
    <recommendedName>
        <fullName evidence="4">ICE2-domain-containing protein</fullName>
    </recommendedName>
</protein>
<dbReference type="Proteomes" id="UP000703269">
    <property type="component" value="Unassembled WGS sequence"/>
</dbReference>
<keyword evidence="1" id="KW-1133">Transmembrane helix</keyword>
<evidence type="ECO:0000313" key="3">
    <source>
        <dbReference type="Proteomes" id="UP000703269"/>
    </source>
</evidence>
<organism evidence="2 3">
    <name type="scientific">Phanerochaete sordida</name>
    <dbReference type="NCBI Taxonomy" id="48140"/>
    <lineage>
        <taxon>Eukaryota</taxon>
        <taxon>Fungi</taxon>
        <taxon>Dikarya</taxon>
        <taxon>Basidiomycota</taxon>
        <taxon>Agaricomycotina</taxon>
        <taxon>Agaricomycetes</taxon>
        <taxon>Polyporales</taxon>
        <taxon>Phanerochaetaceae</taxon>
        <taxon>Phanerochaete</taxon>
    </lineage>
</organism>
<keyword evidence="3" id="KW-1185">Reference proteome</keyword>
<feature type="transmembrane region" description="Helical" evidence="1">
    <location>
        <begin position="140"/>
        <end position="158"/>
    </location>
</feature>
<dbReference type="Pfam" id="PF08426">
    <property type="entry name" value="ICE2"/>
    <property type="match status" value="1"/>
</dbReference>
<dbReference type="AlphaFoldDB" id="A0A9P3G531"/>
<name>A0A9P3G531_9APHY</name>